<comment type="subunit">
    <text evidence="2">Interacts transiently with the RNA polymerase catalytic core formed by RpoA, RpoB, RpoC and RpoZ (2 alpha, 1 beta, 1 beta' and 1 omega subunit) to form the RNA polymerase holoenzyme that can initiate transcription.</text>
</comment>
<keyword evidence="4" id="KW-0731">Sigma factor</keyword>
<dbReference type="InterPro" id="IPR032710">
    <property type="entry name" value="NTF2-like_dom_sf"/>
</dbReference>
<dbReference type="InterPro" id="IPR007627">
    <property type="entry name" value="RNA_pol_sigma70_r2"/>
</dbReference>
<evidence type="ECO:0000259" key="7">
    <source>
        <dbReference type="Pfam" id="PF08281"/>
    </source>
</evidence>
<dbReference type="RefSeq" id="WP_248146511.1">
    <property type="nucleotide sequence ID" value="NZ_BAAAOF010000002.1"/>
</dbReference>
<evidence type="ECO:0000259" key="6">
    <source>
        <dbReference type="Pfam" id="PF04542"/>
    </source>
</evidence>
<dbReference type="InterPro" id="IPR013325">
    <property type="entry name" value="RNA_pol_sigma_r2"/>
</dbReference>
<dbReference type="InterPro" id="IPR014284">
    <property type="entry name" value="RNA_pol_sigma-70_dom"/>
</dbReference>
<feature type="domain" description="RNA polymerase sigma factor 70 region 4 type 2" evidence="7">
    <location>
        <begin position="109"/>
        <end position="160"/>
    </location>
</feature>
<dbReference type="PANTHER" id="PTHR30173:SF43">
    <property type="entry name" value="ECF RNA POLYMERASE SIGMA FACTOR SIGI-RELATED"/>
    <property type="match status" value="1"/>
</dbReference>
<dbReference type="Gene3D" id="1.10.10.10">
    <property type="entry name" value="Winged helix-like DNA-binding domain superfamily/Winged helix DNA-binding domain"/>
    <property type="match status" value="1"/>
</dbReference>
<dbReference type="Pfam" id="PF04542">
    <property type="entry name" value="Sigma70_r2"/>
    <property type="match status" value="1"/>
</dbReference>
<protein>
    <submittedName>
        <fullName evidence="8">Sigma-70 family RNA polymerase sigma factor</fullName>
    </submittedName>
</protein>
<name>A0ABP5AV05_9MICO</name>
<comment type="similarity">
    <text evidence="1">Belongs to the sigma-70 factor family. ECF subfamily.</text>
</comment>
<feature type="domain" description="RNA polymerase sigma-70 region 2" evidence="6">
    <location>
        <begin position="11"/>
        <end position="75"/>
    </location>
</feature>
<dbReference type="SUPFAM" id="SSF88659">
    <property type="entry name" value="Sigma3 and sigma4 domains of RNA polymerase sigma factors"/>
    <property type="match status" value="1"/>
</dbReference>
<dbReference type="NCBIfam" id="TIGR02937">
    <property type="entry name" value="sigma70-ECF"/>
    <property type="match status" value="1"/>
</dbReference>
<dbReference type="Pfam" id="PF08281">
    <property type="entry name" value="Sigma70_r4_2"/>
    <property type="match status" value="1"/>
</dbReference>
<dbReference type="InterPro" id="IPR036388">
    <property type="entry name" value="WH-like_DNA-bd_sf"/>
</dbReference>
<dbReference type="InterPro" id="IPR013249">
    <property type="entry name" value="RNA_pol_sigma70_r4_t2"/>
</dbReference>
<comment type="caution">
    <text evidence="8">The sequence shown here is derived from an EMBL/GenBank/DDBJ whole genome shotgun (WGS) entry which is preliminary data.</text>
</comment>
<dbReference type="EMBL" id="BAAAOF010000002">
    <property type="protein sequence ID" value="GAA1921836.1"/>
    <property type="molecule type" value="Genomic_DNA"/>
</dbReference>
<evidence type="ECO:0000313" key="8">
    <source>
        <dbReference type="EMBL" id="GAA1921836.1"/>
    </source>
</evidence>
<evidence type="ECO:0000256" key="3">
    <source>
        <dbReference type="ARBA" id="ARBA00023015"/>
    </source>
</evidence>
<evidence type="ECO:0000313" key="9">
    <source>
        <dbReference type="Proteomes" id="UP001501343"/>
    </source>
</evidence>
<dbReference type="SUPFAM" id="SSF88946">
    <property type="entry name" value="Sigma2 domain of RNA polymerase sigma factors"/>
    <property type="match status" value="1"/>
</dbReference>
<proteinExistence type="inferred from homology"/>
<evidence type="ECO:0000256" key="4">
    <source>
        <dbReference type="ARBA" id="ARBA00023082"/>
    </source>
</evidence>
<keyword evidence="3" id="KW-0805">Transcription regulation</keyword>
<dbReference type="PANTHER" id="PTHR30173">
    <property type="entry name" value="SIGMA 19 FACTOR"/>
    <property type="match status" value="1"/>
</dbReference>
<sequence length="284" mass="31283">MVDPVEVVERFEAARPRMRRMAVRLLGSESDADDAVQEAWFRLARTDADSIDNLDAWLTTVVSRICLDLLRAPRRTWERSWHLEAWDDEPGTAEDPLDTVALSDRVNTALLVVLETLSPVERIAFVLHDVFGQPFTEVAAVVDKSPDAVRQLTSRARRRLRGAEHPQDGRRAGRVIVDAWLAAVSSGDLTRILALLDTEVTLRADYGATIQSLQGVDDIAAQAMFAVKLAQHSRPVLIDGMSGVAAYACGRLVSVMAFVIAEDRIVHLDVLADPQRLADLGATL</sequence>
<organism evidence="8 9">
    <name type="scientific">Microbacterium aoyamense</name>
    <dbReference type="NCBI Taxonomy" id="344166"/>
    <lineage>
        <taxon>Bacteria</taxon>
        <taxon>Bacillati</taxon>
        <taxon>Actinomycetota</taxon>
        <taxon>Actinomycetes</taxon>
        <taxon>Micrococcales</taxon>
        <taxon>Microbacteriaceae</taxon>
        <taxon>Microbacterium</taxon>
    </lineage>
</organism>
<dbReference type="SUPFAM" id="SSF54427">
    <property type="entry name" value="NTF2-like"/>
    <property type="match status" value="1"/>
</dbReference>
<keyword evidence="9" id="KW-1185">Reference proteome</keyword>
<dbReference type="Proteomes" id="UP001501343">
    <property type="component" value="Unassembled WGS sequence"/>
</dbReference>
<keyword evidence="5" id="KW-0804">Transcription</keyword>
<accession>A0ABP5AV05</accession>
<dbReference type="InterPro" id="IPR052704">
    <property type="entry name" value="ECF_Sigma-70_Domain"/>
</dbReference>
<evidence type="ECO:0000256" key="2">
    <source>
        <dbReference type="ARBA" id="ARBA00011344"/>
    </source>
</evidence>
<gene>
    <name evidence="8" type="ORF">GCM10009775_12860</name>
</gene>
<dbReference type="InterPro" id="IPR013324">
    <property type="entry name" value="RNA_pol_sigma_r3/r4-like"/>
</dbReference>
<reference evidence="9" key="1">
    <citation type="journal article" date="2019" name="Int. J. Syst. Evol. Microbiol.">
        <title>The Global Catalogue of Microorganisms (GCM) 10K type strain sequencing project: providing services to taxonomists for standard genome sequencing and annotation.</title>
        <authorList>
            <consortium name="The Broad Institute Genomics Platform"/>
            <consortium name="The Broad Institute Genome Sequencing Center for Infectious Disease"/>
            <person name="Wu L."/>
            <person name="Ma J."/>
        </authorList>
    </citation>
    <scope>NUCLEOTIDE SEQUENCE [LARGE SCALE GENOMIC DNA]</scope>
    <source>
        <strain evidence="9">JCM 14900</strain>
    </source>
</reference>
<evidence type="ECO:0000256" key="5">
    <source>
        <dbReference type="ARBA" id="ARBA00023163"/>
    </source>
</evidence>
<dbReference type="Gene3D" id="1.10.1740.10">
    <property type="match status" value="1"/>
</dbReference>
<evidence type="ECO:0000256" key="1">
    <source>
        <dbReference type="ARBA" id="ARBA00010641"/>
    </source>
</evidence>